<proteinExistence type="predicted"/>
<accession>A0ABR7H4U1</accession>
<sequence>MMICTGCKCRNKQADNICEICRALKRMWELEAFQEEWRSQIKLEDNQRNAARGIV</sequence>
<dbReference type="EMBL" id="JACOPB010000003">
    <property type="protein sequence ID" value="MBC5708205.1"/>
    <property type="molecule type" value="Genomic_DNA"/>
</dbReference>
<dbReference type="RefSeq" id="WP_187021073.1">
    <property type="nucleotide sequence ID" value="NZ_JACOPB010000003.1"/>
</dbReference>
<organism evidence="1 2">
    <name type="scientific">Hungatella hominis</name>
    <dbReference type="NCBI Taxonomy" id="2763050"/>
    <lineage>
        <taxon>Bacteria</taxon>
        <taxon>Bacillati</taxon>
        <taxon>Bacillota</taxon>
        <taxon>Clostridia</taxon>
        <taxon>Lachnospirales</taxon>
        <taxon>Lachnospiraceae</taxon>
        <taxon>Hungatella</taxon>
    </lineage>
</organism>
<evidence type="ECO:0000313" key="2">
    <source>
        <dbReference type="Proteomes" id="UP000634672"/>
    </source>
</evidence>
<reference evidence="1 2" key="1">
    <citation type="submission" date="2020-08" db="EMBL/GenBank/DDBJ databases">
        <title>Genome public.</title>
        <authorList>
            <person name="Liu C."/>
            <person name="Sun Q."/>
        </authorList>
    </citation>
    <scope>NUCLEOTIDE SEQUENCE [LARGE SCALE GENOMIC DNA]</scope>
    <source>
        <strain evidence="1 2">NSJ-66</strain>
    </source>
</reference>
<evidence type="ECO:0008006" key="3">
    <source>
        <dbReference type="Google" id="ProtNLM"/>
    </source>
</evidence>
<protein>
    <recommendedName>
        <fullName evidence="3">Cysteine-rich CPCC domain-containing protein</fullName>
    </recommendedName>
</protein>
<gene>
    <name evidence="1" type="ORF">H8S75_09600</name>
</gene>
<dbReference type="Proteomes" id="UP000634672">
    <property type="component" value="Unassembled WGS sequence"/>
</dbReference>
<evidence type="ECO:0000313" key="1">
    <source>
        <dbReference type="EMBL" id="MBC5708205.1"/>
    </source>
</evidence>
<keyword evidence="2" id="KW-1185">Reference proteome</keyword>
<name>A0ABR7H4U1_9FIRM</name>
<comment type="caution">
    <text evidence="1">The sequence shown here is derived from an EMBL/GenBank/DDBJ whole genome shotgun (WGS) entry which is preliminary data.</text>
</comment>